<feature type="transmembrane region" description="Helical" evidence="5">
    <location>
        <begin position="253"/>
        <end position="274"/>
    </location>
</feature>
<dbReference type="AlphaFoldDB" id="A0A507FL58"/>
<feature type="transmembrane region" description="Helical" evidence="5">
    <location>
        <begin position="200"/>
        <end position="216"/>
    </location>
</feature>
<evidence type="ECO:0000256" key="2">
    <source>
        <dbReference type="ARBA" id="ARBA00022692"/>
    </source>
</evidence>
<proteinExistence type="inferred from homology"/>
<feature type="transmembrane region" description="Helical" evidence="5">
    <location>
        <begin position="223"/>
        <end position="247"/>
    </location>
</feature>
<feature type="transmembrane region" description="Helical" evidence="5">
    <location>
        <begin position="54"/>
        <end position="74"/>
    </location>
</feature>
<organism evidence="7 8">
    <name type="scientific">Chytriomyces confervae</name>
    <dbReference type="NCBI Taxonomy" id="246404"/>
    <lineage>
        <taxon>Eukaryota</taxon>
        <taxon>Fungi</taxon>
        <taxon>Fungi incertae sedis</taxon>
        <taxon>Chytridiomycota</taxon>
        <taxon>Chytridiomycota incertae sedis</taxon>
        <taxon>Chytridiomycetes</taxon>
        <taxon>Chytridiales</taxon>
        <taxon>Chytriomycetaceae</taxon>
        <taxon>Chytriomyces</taxon>
    </lineage>
</organism>
<comment type="similarity">
    <text evidence="5">Belongs to the BI1 family.</text>
</comment>
<feature type="transmembrane region" description="Helical" evidence="5">
    <location>
        <begin position="173"/>
        <end position="194"/>
    </location>
</feature>
<evidence type="ECO:0000256" key="4">
    <source>
        <dbReference type="ARBA" id="ARBA00023136"/>
    </source>
</evidence>
<feature type="region of interest" description="Disordered" evidence="6">
    <location>
        <begin position="1"/>
        <end position="51"/>
    </location>
</feature>
<feature type="transmembrane region" description="Helical" evidence="5">
    <location>
        <begin position="101"/>
        <end position="119"/>
    </location>
</feature>
<evidence type="ECO:0000256" key="6">
    <source>
        <dbReference type="SAM" id="MobiDB-lite"/>
    </source>
</evidence>
<evidence type="ECO:0000313" key="8">
    <source>
        <dbReference type="Proteomes" id="UP000320333"/>
    </source>
</evidence>
<dbReference type="Pfam" id="PF01027">
    <property type="entry name" value="Bax1-I"/>
    <property type="match status" value="1"/>
</dbReference>
<reference evidence="7 8" key="1">
    <citation type="journal article" date="2019" name="Sci. Rep.">
        <title>Comparative genomics of chytrid fungi reveal insights into the obligate biotrophic and pathogenic lifestyle of Synchytrium endobioticum.</title>
        <authorList>
            <person name="van de Vossenberg B.T.L.H."/>
            <person name="Warris S."/>
            <person name="Nguyen H.D.T."/>
            <person name="van Gent-Pelzer M.P.E."/>
            <person name="Joly D.L."/>
            <person name="van de Geest H.C."/>
            <person name="Bonants P.J.M."/>
            <person name="Smith D.S."/>
            <person name="Levesque C.A."/>
            <person name="van der Lee T.A.J."/>
        </authorList>
    </citation>
    <scope>NUCLEOTIDE SEQUENCE [LARGE SCALE GENOMIC DNA]</scope>
    <source>
        <strain evidence="7 8">CBS 675.73</strain>
    </source>
</reference>
<comment type="caution">
    <text evidence="7">The sequence shown here is derived from an EMBL/GenBank/DDBJ whole genome shotgun (WGS) entry which is preliminary data.</text>
</comment>
<evidence type="ECO:0000256" key="1">
    <source>
        <dbReference type="ARBA" id="ARBA00004141"/>
    </source>
</evidence>
<dbReference type="OrthoDB" id="1277691at2759"/>
<keyword evidence="2 5" id="KW-0812">Transmembrane</keyword>
<comment type="subcellular location">
    <subcellularLocation>
        <location evidence="1">Membrane</location>
        <topology evidence="1">Multi-pass membrane protein</topology>
    </subcellularLocation>
</comment>
<keyword evidence="3 5" id="KW-1133">Transmembrane helix</keyword>
<protein>
    <submittedName>
        <fullName evidence="7">Uncharacterized protein</fullName>
    </submittedName>
</protein>
<keyword evidence="8" id="KW-1185">Reference proteome</keyword>
<name>A0A507FL58_9FUNG</name>
<dbReference type="Proteomes" id="UP000320333">
    <property type="component" value="Unassembled WGS sequence"/>
</dbReference>
<accession>A0A507FL58</accession>
<feature type="compositionally biased region" description="Basic and acidic residues" evidence="6">
    <location>
        <begin position="23"/>
        <end position="42"/>
    </location>
</feature>
<sequence>MLAPKSTHPAVKEPHSTTNGHPNSDHPNNDHPNNDQSRDDRSNSNSNSNNKPEARLAVAMAVFGMGAFSIDALFNRAPSRIHDSPDTLYSSPQLKEYLLETFKYVASALALTTATAFIVTKNLHRILPNLHKPNYKFTYIFHPLFLITSLTAVYLTTNATLKTPVENTNKKHAFLAASALAKGLLISSTLVLAPAVFTRGLVYMGGIVGCVSWVAATSRSDHYIYTGAPLLCGLAVSMLTVSMPVIAPAGAVLTWYQAGMLYAGVTVFGGALLWDVGKVLKNAQKVADGKLERDVVNEAVRVYLDIVNLMP</sequence>
<dbReference type="EMBL" id="QEAP01000055">
    <property type="protein sequence ID" value="TPX76168.1"/>
    <property type="molecule type" value="Genomic_DNA"/>
</dbReference>
<evidence type="ECO:0000256" key="5">
    <source>
        <dbReference type="RuleBase" id="RU004379"/>
    </source>
</evidence>
<dbReference type="PANTHER" id="PTHR23291">
    <property type="entry name" value="BAX INHIBITOR-RELATED"/>
    <property type="match status" value="1"/>
</dbReference>
<evidence type="ECO:0000256" key="3">
    <source>
        <dbReference type="ARBA" id="ARBA00022989"/>
    </source>
</evidence>
<keyword evidence="4 5" id="KW-0472">Membrane</keyword>
<evidence type="ECO:0000313" key="7">
    <source>
        <dbReference type="EMBL" id="TPX76168.1"/>
    </source>
</evidence>
<dbReference type="PANTHER" id="PTHR23291:SF112">
    <property type="entry name" value="GROWTH HORMONE-INDUCIBLE TRANSMEMBRANE PROTEIN"/>
    <property type="match status" value="1"/>
</dbReference>
<gene>
    <name evidence="7" type="ORF">CcCBS67573_g02555</name>
</gene>
<feature type="transmembrane region" description="Helical" evidence="5">
    <location>
        <begin position="139"/>
        <end position="161"/>
    </location>
</feature>
<dbReference type="InterPro" id="IPR006214">
    <property type="entry name" value="Bax_inhibitor_1-related"/>
</dbReference>
<dbReference type="GO" id="GO:0005743">
    <property type="term" value="C:mitochondrial inner membrane"/>
    <property type="evidence" value="ECO:0007669"/>
    <property type="project" value="TreeGrafter"/>
</dbReference>